<evidence type="ECO:0000313" key="6">
    <source>
        <dbReference type="Proteomes" id="UP000253816"/>
    </source>
</evidence>
<proteinExistence type="inferred from homology"/>
<dbReference type="InterPro" id="IPR002942">
    <property type="entry name" value="S4_RNA-bd"/>
</dbReference>
<dbReference type="PROSITE" id="PS50889">
    <property type="entry name" value="S4"/>
    <property type="match status" value="1"/>
</dbReference>
<dbReference type="InterPro" id="IPR006145">
    <property type="entry name" value="PsdUridine_synth_RsuA/RluA"/>
</dbReference>
<name>A0A369KEC5_9BACT</name>
<evidence type="ECO:0000256" key="3">
    <source>
        <dbReference type="PROSITE-ProRule" id="PRU00182"/>
    </source>
</evidence>
<keyword evidence="2" id="KW-0413">Isomerase</keyword>
<accession>A0A369KEC5</accession>
<feature type="domain" description="RNA-binding S4" evidence="4">
    <location>
        <begin position="4"/>
        <end position="63"/>
    </location>
</feature>
<dbReference type="SUPFAM" id="SSF55174">
    <property type="entry name" value="Alpha-L RNA-binding motif"/>
    <property type="match status" value="1"/>
</dbReference>
<protein>
    <submittedName>
        <fullName evidence="5">Pseudouridine synthase B</fullName>
    </submittedName>
</protein>
<dbReference type="Gene3D" id="3.10.290.10">
    <property type="entry name" value="RNA-binding S4 domain"/>
    <property type="match status" value="1"/>
</dbReference>
<dbReference type="PANTHER" id="PTHR47683:SF2">
    <property type="entry name" value="RNA-BINDING S4 DOMAIN-CONTAINING PROTEIN"/>
    <property type="match status" value="1"/>
</dbReference>
<dbReference type="InterPro" id="IPR050343">
    <property type="entry name" value="RsuA_PseudoU_synthase"/>
</dbReference>
<dbReference type="GO" id="GO:0120159">
    <property type="term" value="F:rRNA pseudouridine synthase activity"/>
    <property type="evidence" value="ECO:0007669"/>
    <property type="project" value="UniProtKB-ARBA"/>
</dbReference>
<keyword evidence="3" id="KW-0694">RNA-binding</keyword>
<dbReference type="GO" id="GO:0000455">
    <property type="term" value="P:enzyme-directed rRNA pseudouridine synthesis"/>
    <property type="evidence" value="ECO:0007669"/>
    <property type="project" value="UniProtKB-ARBA"/>
</dbReference>
<dbReference type="Gene3D" id="3.30.70.1560">
    <property type="entry name" value="Alpha-L RNA-binding motif"/>
    <property type="match status" value="1"/>
</dbReference>
<comment type="caution">
    <text evidence="5">The sequence shown here is derived from an EMBL/GenBank/DDBJ whole genome shotgun (WGS) entry which is preliminary data.</text>
</comment>
<dbReference type="PROSITE" id="PS01149">
    <property type="entry name" value="PSI_RSU"/>
    <property type="match status" value="1"/>
</dbReference>
<dbReference type="EMBL" id="QQBG01000025">
    <property type="protein sequence ID" value="RDB31257.1"/>
    <property type="molecule type" value="Genomic_DNA"/>
</dbReference>
<gene>
    <name evidence="5" type="ORF">HAT2_00640</name>
</gene>
<dbReference type="PANTHER" id="PTHR47683">
    <property type="entry name" value="PSEUDOURIDINE SYNTHASE FAMILY PROTEIN-RELATED"/>
    <property type="match status" value="1"/>
</dbReference>
<dbReference type="GO" id="GO:0003723">
    <property type="term" value="F:RNA binding"/>
    <property type="evidence" value="ECO:0007669"/>
    <property type="project" value="UniProtKB-KW"/>
</dbReference>
<sequence length="228" mass="25814">MEGKRLAKHLAERGIASRRASEQLILDGQVIVNGEIETSLSRKVGEEDIVLLQGKPLPKRPCPTYLAFHKPRGYECSRKSVGKSVFSLLPPHYATLFYVGRLDKESSGLLFFSNDGEFCHHLAHPSFGVKKHYLIKTHRDVTAKDLGILDQGTEIEGKHRRPLSVRKIRRNTIRIVVAEGKKHEVRLFAEAARLIVHELIRIQIGNYQLGHLPPGKWKHTSPEEIVSQ</sequence>
<dbReference type="SUPFAM" id="SSF55120">
    <property type="entry name" value="Pseudouridine synthase"/>
    <property type="match status" value="1"/>
</dbReference>
<reference evidence="5 6" key="1">
    <citation type="submission" date="2018-07" db="EMBL/GenBank/DDBJ databases">
        <title>Comparative genomics of the Candidatus Parilichlamydiaceae reveals evidence of convergent evolution and genome reduction in the phylum Chlamydiae.</title>
        <authorList>
            <person name="Taylor-Brown A."/>
            <person name="Polkinghorne A."/>
        </authorList>
    </citation>
    <scope>NUCLEOTIDE SEQUENCE [LARGE SCALE GENOMIC DNA]</scope>
    <source>
        <strain evidence="5 6">Hat2</strain>
    </source>
</reference>
<dbReference type="OrthoDB" id="9807213at2"/>
<dbReference type="Pfam" id="PF00849">
    <property type="entry name" value="PseudoU_synth_2"/>
    <property type="match status" value="1"/>
</dbReference>
<keyword evidence="6" id="KW-1185">Reference proteome</keyword>
<dbReference type="Proteomes" id="UP000253816">
    <property type="component" value="Unassembled WGS sequence"/>
</dbReference>
<dbReference type="InterPro" id="IPR036986">
    <property type="entry name" value="S4_RNA-bd_sf"/>
</dbReference>
<evidence type="ECO:0000256" key="2">
    <source>
        <dbReference type="ARBA" id="ARBA00023235"/>
    </source>
</evidence>
<dbReference type="AlphaFoldDB" id="A0A369KEC5"/>
<dbReference type="InterPro" id="IPR020103">
    <property type="entry name" value="PsdUridine_synth_cat_dom_sf"/>
</dbReference>
<comment type="similarity">
    <text evidence="1">Belongs to the pseudouridine synthase RsuA family.</text>
</comment>
<dbReference type="RefSeq" id="WP_114544585.1">
    <property type="nucleotide sequence ID" value="NZ_QQBG01000025.1"/>
</dbReference>
<dbReference type="Gene3D" id="3.30.70.580">
    <property type="entry name" value="Pseudouridine synthase I, catalytic domain, N-terminal subdomain"/>
    <property type="match status" value="1"/>
</dbReference>
<evidence type="ECO:0000313" key="5">
    <source>
        <dbReference type="EMBL" id="RDB31257.1"/>
    </source>
</evidence>
<dbReference type="SMART" id="SM00363">
    <property type="entry name" value="S4"/>
    <property type="match status" value="1"/>
</dbReference>
<evidence type="ECO:0000259" key="4">
    <source>
        <dbReference type="SMART" id="SM00363"/>
    </source>
</evidence>
<evidence type="ECO:0000256" key="1">
    <source>
        <dbReference type="ARBA" id="ARBA00008348"/>
    </source>
</evidence>
<dbReference type="InterPro" id="IPR020094">
    <property type="entry name" value="TruA/RsuA/RluB/E/F_N"/>
</dbReference>
<dbReference type="CDD" id="cd00165">
    <property type="entry name" value="S4"/>
    <property type="match status" value="1"/>
</dbReference>
<organism evidence="5 6">
    <name type="scientific">Candidatus Similichlamydia laticola</name>
    <dbReference type="NCBI Taxonomy" id="2170265"/>
    <lineage>
        <taxon>Bacteria</taxon>
        <taxon>Pseudomonadati</taxon>
        <taxon>Chlamydiota</taxon>
        <taxon>Chlamydiia</taxon>
        <taxon>Parachlamydiales</taxon>
        <taxon>Candidatus Parilichlamydiaceae</taxon>
        <taxon>Candidatus Similichlamydia</taxon>
    </lineage>
</organism>
<dbReference type="InterPro" id="IPR018496">
    <property type="entry name" value="PsdUridine_synth_RsuA/RluB_CS"/>
</dbReference>
<dbReference type="Pfam" id="PF01479">
    <property type="entry name" value="S4"/>
    <property type="match status" value="1"/>
</dbReference>
<dbReference type="InterPro" id="IPR042092">
    <property type="entry name" value="PsdUridine_s_RsuA/RluB/E/F_cat"/>
</dbReference>